<gene>
    <name evidence="1" type="ORF">DU52_06825</name>
</gene>
<dbReference type="Proteomes" id="UP000034399">
    <property type="component" value="Unassembled WGS sequence"/>
</dbReference>
<dbReference type="PATRIC" id="fig|2209.61.peg.1502"/>
<name>A0A0F8DHP9_METMZ</name>
<reference evidence="1 2" key="1">
    <citation type="journal article" date="2015" name="ISME J.">
        <title>Genomic and phenotypic differentiation among Methanosarcina mazei populations from Columbia River sediment.</title>
        <authorList>
            <person name="Youngblut N.D."/>
            <person name="Wirth J.S."/>
            <person name="Henriksen J.R."/>
            <person name="Smith M."/>
            <person name="Simon H."/>
            <person name="Metcalf W.W."/>
            <person name="Whitaker R.J."/>
        </authorList>
    </citation>
    <scope>NUCLEOTIDE SEQUENCE [LARGE SCALE GENOMIC DNA]</scope>
    <source>
        <strain evidence="1 2">3.F.A.1A.1</strain>
    </source>
</reference>
<proteinExistence type="predicted"/>
<organism evidence="1 2">
    <name type="scientific">Methanosarcina mazei</name>
    <name type="common">Methanosarcina frisia</name>
    <dbReference type="NCBI Taxonomy" id="2209"/>
    <lineage>
        <taxon>Archaea</taxon>
        <taxon>Methanobacteriati</taxon>
        <taxon>Methanobacteriota</taxon>
        <taxon>Stenosarchaea group</taxon>
        <taxon>Methanomicrobia</taxon>
        <taxon>Methanosarcinales</taxon>
        <taxon>Methanosarcinaceae</taxon>
        <taxon>Methanosarcina</taxon>
    </lineage>
</organism>
<dbReference type="AlphaFoldDB" id="A0A0F8DHP9"/>
<evidence type="ECO:0000313" key="2">
    <source>
        <dbReference type="Proteomes" id="UP000034399"/>
    </source>
</evidence>
<protein>
    <submittedName>
        <fullName evidence="1">Uncharacterized protein</fullName>
    </submittedName>
</protein>
<sequence>MASLAADNTATSCVFVPRRPGEGKEDPELPFFGSDREKREARIGHAYPYASHLHMPHLYICLTSAYTEHMHAPGAINLIPDMHHISALTREKNHENRIHF</sequence>
<dbReference type="EMBL" id="JJPA01000219">
    <property type="protein sequence ID" value="KKG27862.1"/>
    <property type="molecule type" value="Genomic_DNA"/>
</dbReference>
<evidence type="ECO:0000313" key="1">
    <source>
        <dbReference type="EMBL" id="KKG27862.1"/>
    </source>
</evidence>
<comment type="caution">
    <text evidence="1">The sequence shown here is derived from an EMBL/GenBank/DDBJ whole genome shotgun (WGS) entry which is preliminary data.</text>
</comment>
<accession>A0A0F8DHP9</accession>